<dbReference type="STRING" id="1653334.GA0071312_2746"/>
<reference evidence="3 5" key="2">
    <citation type="submission" date="2016-08" db="EMBL/GenBank/DDBJ databases">
        <authorList>
            <person name="Varghese N."/>
            <person name="Submissions Spin"/>
        </authorList>
    </citation>
    <scope>NUCLEOTIDE SEQUENCE [LARGE SCALE GENOMIC DNA]</scope>
    <source>
        <strain evidence="3 5">HL-109</strain>
    </source>
</reference>
<dbReference type="EMBL" id="FMBM01000002">
    <property type="protein sequence ID" value="SCC81783.1"/>
    <property type="molecule type" value="Genomic_DNA"/>
</dbReference>
<dbReference type="EMBL" id="LJSX01000009">
    <property type="protein sequence ID" value="KPQ11252.1"/>
    <property type="molecule type" value="Genomic_DNA"/>
</dbReference>
<proteinExistence type="predicted"/>
<dbReference type="Proteomes" id="UP000182800">
    <property type="component" value="Unassembled WGS sequence"/>
</dbReference>
<keyword evidence="5" id="KW-1185">Reference proteome</keyword>
<name>A0A0P7X7V0_9HYPH</name>
<dbReference type="RefSeq" id="WP_074445411.1">
    <property type="nucleotide sequence ID" value="NZ_FMBM01000002.1"/>
</dbReference>
<dbReference type="InterPro" id="IPR008621">
    <property type="entry name" value="Cbb3-typ_cyt_oxidase_comp"/>
</dbReference>
<keyword evidence="1" id="KW-0812">Transmembrane</keyword>
<dbReference type="Pfam" id="PF05545">
    <property type="entry name" value="FixQ"/>
    <property type="match status" value="1"/>
</dbReference>
<evidence type="ECO:0000313" key="5">
    <source>
        <dbReference type="Proteomes" id="UP000182800"/>
    </source>
</evidence>
<keyword evidence="1" id="KW-0472">Membrane</keyword>
<evidence type="ECO:0000256" key="1">
    <source>
        <dbReference type="SAM" id="Phobius"/>
    </source>
</evidence>
<dbReference type="CDD" id="cd01324">
    <property type="entry name" value="cbb3_Oxidase_CcoQ"/>
    <property type="match status" value="1"/>
</dbReference>
<feature type="transmembrane region" description="Helical" evidence="1">
    <location>
        <begin position="12"/>
        <end position="32"/>
    </location>
</feature>
<gene>
    <name evidence="2" type="primary">ccoQ</name>
    <name evidence="3" type="ORF">GA0071312_2746</name>
    <name evidence="2" type="ORF">HLUCCO17_07660</name>
</gene>
<dbReference type="Proteomes" id="UP000050497">
    <property type="component" value="Unassembled WGS sequence"/>
</dbReference>
<dbReference type="AlphaFoldDB" id="A0A0P7X7V0"/>
<sequence length="50" mass="5670">METYTFLANIAQTWGFAAFVIGFLLAIVYALLPSKRDTFDRASRIPLDED</sequence>
<evidence type="ECO:0000313" key="4">
    <source>
        <dbReference type="Proteomes" id="UP000050497"/>
    </source>
</evidence>
<comment type="caution">
    <text evidence="2">The sequence shown here is derived from an EMBL/GenBank/DDBJ whole genome shotgun (WGS) entry which is preliminary data.</text>
</comment>
<evidence type="ECO:0000313" key="2">
    <source>
        <dbReference type="EMBL" id="KPQ11252.1"/>
    </source>
</evidence>
<reference evidence="2 4" key="1">
    <citation type="submission" date="2015-09" db="EMBL/GenBank/DDBJ databases">
        <title>Identification and resolution of microdiversity through metagenomic sequencing of parallel consortia.</title>
        <authorList>
            <person name="Nelson W.C."/>
            <person name="Romine M.F."/>
            <person name="Lindemann S.R."/>
        </authorList>
    </citation>
    <scope>NUCLEOTIDE SEQUENCE [LARGE SCALE GENOMIC DNA]</scope>
    <source>
        <strain evidence="2">HL-109</strain>
    </source>
</reference>
<organism evidence="2 4">
    <name type="scientific">Saliniramus fredricksonii</name>
    <dbReference type="NCBI Taxonomy" id="1653334"/>
    <lineage>
        <taxon>Bacteria</taxon>
        <taxon>Pseudomonadati</taxon>
        <taxon>Pseudomonadota</taxon>
        <taxon>Alphaproteobacteria</taxon>
        <taxon>Hyphomicrobiales</taxon>
        <taxon>Salinarimonadaceae</taxon>
        <taxon>Saliniramus</taxon>
    </lineage>
</organism>
<dbReference type="OrthoDB" id="7173870at2"/>
<evidence type="ECO:0000313" key="3">
    <source>
        <dbReference type="EMBL" id="SCC81783.1"/>
    </source>
</evidence>
<protein>
    <submittedName>
        <fullName evidence="2">Cbb3-type cytochrome c oxidase subunit IV CcoQ</fullName>
    </submittedName>
    <submittedName>
        <fullName evidence="3">Cytochrome c oxidase cbb3-type subunit 4</fullName>
    </submittedName>
</protein>
<accession>A0A0P7X7V0</accession>
<keyword evidence="1" id="KW-1133">Transmembrane helix</keyword>